<feature type="domain" description="Zinc finger PHD-type" evidence="6">
    <location>
        <begin position="311"/>
        <end position="363"/>
    </location>
</feature>
<keyword evidence="4" id="KW-0175">Coiled coil</keyword>
<dbReference type="GO" id="GO:0008270">
    <property type="term" value="F:zinc ion binding"/>
    <property type="evidence" value="ECO:0007669"/>
    <property type="project" value="UniProtKB-KW"/>
</dbReference>
<feature type="region of interest" description="Disordered" evidence="5">
    <location>
        <begin position="677"/>
        <end position="697"/>
    </location>
</feature>
<feature type="compositionally biased region" description="Low complexity" evidence="5">
    <location>
        <begin position="678"/>
        <end position="692"/>
    </location>
</feature>
<keyword evidence="2" id="KW-0863">Zinc-finger</keyword>
<keyword evidence="3" id="KW-0862">Zinc</keyword>
<dbReference type="InterPro" id="IPR001965">
    <property type="entry name" value="Znf_PHD"/>
</dbReference>
<name>A0A8S3T4G5_MYTED</name>
<evidence type="ECO:0000259" key="6">
    <source>
        <dbReference type="SMART" id="SM00249"/>
    </source>
</evidence>
<evidence type="ECO:0000313" key="8">
    <source>
        <dbReference type="Proteomes" id="UP000683360"/>
    </source>
</evidence>
<dbReference type="EMBL" id="CAJPWZ010001847">
    <property type="protein sequence ID" value="CAG2225364.1"/>
    <property type="molecule type" value="Genomic_DNA"/>
</dbReference>
<organism evidence="7 8">
    <name type="scientific">Mytilus edulis</name>
    <name type="common">Blue mussel</name>
    <dbReference type="NCBI Taxonomy" id="6550"/>
    <lineage>
        <taxon>Eukaryota</taxon>
        <taxon>Metazoa</taxon>
        <taxon>Spiralia</taxon>
        <taxon>Lophotrochozoa</taxon>
        <taxon>Mollusca</taxon>
        <taxon>Bivalvia</taxon>
        <taxon>Autobranchia</taxon>
        <taxon>Pteriomorphia</taxon>
        <taxon>Mytilida</taxon>
        <taxon>Mytiloidea</taxon>
        <taxon>Mytilidae</taxon>
        <taxon>Mytilinae</taxon>
        <taxon>Mytilus</taxon>
    </lineage>
</organism>
<keyword evidence="8" id="KW-1185">Reference proteome</keyword>
<dbReference type="OrthoDB" id="7476844at2759"/>
<gene>
    <name evidence="7" type="ORF">MEDL_38515</name>
</gene>
<feature type="compositionally biased region" description="Polar residues" evidence="5">
    <location>
        <begin position="736"/>
        <end position="749"/>
    </location>
</feature>
<protein>
    <recommendedName>
        <fullName evidence="6">Zinc finger PHD-type domain-containing protein</fullName>
    </recommendedName>
</protein>
<evidence type="ECO:0000256" key="3">
    <source>
        <dbReference type="ARBA" id="ARBA00022833"/>
    </source>
</evidence>
<dbReference type="SUPFAM" id="SSF56219">
    <property type="entry name" value="DNase I-like"/>
    <property type="match status" value="1"/>
</dbReference>
<evidence type="ECO:0000256" key="5">
    <source>
        <dbReference type="SAM" id="MobiDB-lite"/>
    </source>
</evidence>
<comment type="caution">
    <text evidence="7">The sequence shown here is derived from an EMBL/GenBank/DDBJ whole genome shotgun (WGS) entry which is preliminary data.</text>
</comment>
<feature type="region of interest" description="Disordered" evidence="5">
    <location>
        <begin position="479"/>
        <end position="502"/>
    </location>
</feature>
<dbReference type="InterPro" id="IPR036691">
    <property type="entry name" value="Endo/exonu/phosph_ase_sf"/>
</dbReference>
<evidence type="ECO:0000256" key="2">
    <source>
        <dbReference type="ARBA" id="ARBA00022771"/>
    </source>
</evidence>
<feature type="region of interest" description="Disordered" evidence="5">
    <location>
        <begin position="709"/>
        <end position="764"/>
    </location>
</feature>
<feature type="compositionally biased region" description="Polar residues" evidence="5">
    <location>
        <begin position="487"/>
        <end position="502"/>
    </location>
</feature>
<dbReference type="SUPFAM" id="SSF57903">
    <property type="entry name" value="FYVE/PHD zinc finger"/>
    <property type="match status" value="1"/>
</dbReference>
<dbReference type="Gene3D" id="3.30.40.10">
    <property type="entry name" value="Zinc/RING finger domain, C3HC4 (zinc finger)"/>
    <property type="match status" value="1"/>
</dbReference>
<accession>A0A8S3T4G5</accession>
<keyword evidence="1" id="KW-0479">Metal-binding</keyword>
<evidence type="ECO:0000256" key="1">
    <source>
        <dbReference type="ARBA" id="ARBA00022723"/>
    </source>
</evidence>
<sequence length="1523" mass="175765">MLIHRKLNKFLQRSRLTPSGRPKLTPIIITDSKGFNLQSQAFTSAEKDLTWYCMRGARIRNCREWIRESIDAIIEEEGNIWVYIWAGTCDFTAKTGNIYPCVRTTLNQLLRTLFQKLTSSSNVSTPILDVKKIQAKTCDLNLDKAISKKILAARREVHFAYEQTKGGLVGTVDAVTFELIKNAIPHYYENIMPDNRYAKTTDDQDRRGLTVSKVFKVFNKHQHQYTLTLYYTNCKFLVNGKDVHTFITTDIPEIHKVIQEVILNGDKVDLKRLNEKLEEELHKLTNQLTQDLTPQDNNTSHRPLNYNDEAQCSKCNRNVQSRAIYCDKGHHWVHYRCIKLSDAEIEAAEKLNDNEYYTCKLCISDPHATTQSLNSMKAIKNAFIDSTYSSTQSIKSHNCQNGLQALLDEELHAVCNICNKIIDAQVVRCSSCTQPCHISCTSYDGHEYICSSCEIDIDISKESNNSRIETLEKDSNTQIKEPYPCSVNPTKTVAQDNSSNSSSMKTIVEESLEITSLSSIVQNAPTEHIHVIAEIHNSQPSESETDMPKKTKEIKMSEIRQREQKLKKKEEELKIREKINEEMQNERVWLQSYVSKLEMRINELDKSNKILQKKCDVNAHNVDNSDNQQQQTHKCNSYQQSSANKHIDQAVTKLHEKVSVFILQQMDTQFDKIISQFNENSSSPPNNISNNPQGHEPTIYKERTEVGNNTTLRSHMTHNTTTNTTVKSTTHPPPTTRQNNDQPQVCQQSRRVETPNHIPAPPIFGQPIFYNDKVPIVTNQSRYNAHNMNVAPHITPNINDIQYNSLHHGMLRQSYPVASNYIQNNPNFPVQQNHFLGKYDTTHDVIIGGDFNEDISKTNNSRRARKLNKFIEECNMKIDLKGPTFINVKGVEVSEIDYFIYKVNNFENLESTRLVDIPSNVSDHYPIKVILPCELTKKDPLESNIQSRIRWNKVDTNRYSDIINKQIPVLLEKLNTQEDSITNRVEETMEILSISAKKCCAQKSYGKNKLKLKIWNPQIKDSLHQNKTAYKIWKDEGRPNDPDHPSVRMKKETRRVFRSEIRKEENKRKHVERDRIITANTQDKRLFYQLIKKQRNNKNIFINDLHVANNKYEHEEVIEGWHEHFKTLAEPISNTTYDGKHQDLCEMDYKAIKTICDQVPPRTVSRTELLEAIKAINTGKSEDIFGLSIEHILYAGDDFTDYLLTLGCKIGHININAVACADDIAVLSDNPYDLQILVNHALQYSQLHHYTLQPQKSVIIEVDNKSRKATNHNCVFNLNNQEMPNVTSSSHLDSSSSWYVITKKLLYKYGFSDIFQFLDNPPSKYEWKKLVQKKIDSYWIQRITHDCTFYSSLTHLNCDAFLPRNCHPIIDLNNDNNPSKGALSIGIKLKMVTGTYMTQAKRASFTKHESPTCKLCDEDNEDIEHLLLKCKILENIRHPFLKQLDDFLIKETAISFYNIKTDSRLQLILDCSKINQHQADIILNKKVEQNCELISRKLCFALHSIRARTIIQQKEKKKVKLKI</sequence>
<evidence type="ECO:0000313" key="7">
    <source>
        <dbReference type="EMBL" id="CAG2225364.1"/>
    </source>
</evidence>
<feature type="coiled-coil region" evidence="4">
    <location>
        <begin position="549"/>
        <end position="614"/>
    </location>
</feature>
<feature type="domain" description="Zinc finger PHD-type" evidence="6">
    <location>
        <begin position="414"/>
        <end position="454"/>
    </location>
</feature>
<feature type="region of interest" description="Disordered" evidence="5">
    <location>
        <begin position="621"/>
        <end position="641"/>
    </location>
</feature>
<evidence type="ECO:0000256" key="4">
    <source>
        <dbReference type="SAM" id="Coils"/>
    </source>
</evidence>
<dbReference type="InterPro" id="IPR011011">
    <property type="entry name" value="Znf_FYVE_PHD"/>
</dbReference>
<proteinExistence type="predicted"/>
<feature type="compositionally biased region" description="Low complexity" evidence="5">
    <location>
        <begin position="717"/>
        <end position="730"/>
    </location>
</feature>
<dbReference type="InterPro" id="IPR013083">
    <property type="entry name" value="Znf_RING/FYVE/PHD"/>
</dbReference>
<dbReference type="SMART" id="SM00249">
    <property type="entry name" value="PHD"/>
    <property type="match status" value="2"/>
</dbReference>
<dbReference type="Proteomes" id="UP000683360">
    <property type="component" value="Unassembled WGS sequence"/>
</dbReference>
<reference evidence="7" key="1">
    <citation type="submission" date="2021-03" db="EMBL/GenBank/DDBJ databases">
        <authorList>
            <person name="Bekaert M."/>
        </authorList>
    </citation>
    <scope>NUCLEOTIDE SEQUENCE</scope>
</reference>